<proteinExistence type="predicted"/>
<accession>A0A060T3V9</accession>
<feature type="domain" description="PITH" evidence="4">
    <location>
        <begin position="135"/>
        <end position="314"/>
    </location>
</feature>
<dbReference type="PRINTS" id="PR00421">
    <property type="entry name" value="THIOREDOXIN"/>
</dbReference>
<dbReference type="InterPro" id="IPR008979">
    <property type="entry name" value="Galactose-bd-like_sf"/>
</dbReference>
<evidence type="ECO:0000256" key="1">
    <source>
        <dbReference type="ARBA" id="ARBA00023157"/>
    </source>
</evidence>
<dbReference type="GO" id="GO:0005737">
    <property type="term" value="C:cytoplasm"/>
    <property type="evidence" value="ECO:0007669"/>
    <property type="project" value="UniProtKB-ARBA"/>
</dbReference>
<evidence type="ECO:0000259" key="4">
    <source>
        <dbReference type="PROSITE" id="PS51532"/>
    </source>
</evidence>
<reference evidence="5" key="2">
    <citation type="submission" date="2014-06" db="EMBL/GenBank/DDBJ databases">
        <title>The complete genome of Blastobotrys (Arxula) adeninivorans LS3 - a yeast of biotechnological interest.</title>
        <authorList>
            <person name="Kunze G."/>
            <person name="Gaillardin C."/>
            <person name="Czernicka M."/>
            <person name="Durrens P."/>
            <person name="Martin T."/>
            <person name="Boer E."/>
            <person name="Gabaldon T."/>
            <person name="Cruz J."/>
            <person name="Talla E."/>
            <person name="Marck C."/>
            <person name="Goffeau A."/>
            <person name="Barbe V."/>
            <person name="Baret P."/>
            <person name="Baronian K."/>
            <person name="Beier S."/>
            <person name="Bleykasten C."/>
            <person name="Bode R."/>
            <person name="Casaregola S."/>
            <person name="Despons L."/>
            <person name="Fairhead C."/>
            <person name="Giersberg M."/>
            <person name="Gierski P."/>
            <person name="Hahnel U."/>
            <person name="Hartmann A."/>
            <person name="Jankowska D."/>
            <person name="Jubin C."/>
            <person name="Jung P."/>
            <person name="Lafontaine I."/>
            <person name="Leh-Louis V."/>
            <person name="Lemaire M."/>
            <person name="Marcet-Houben M."/>
            <person name="Mascher M."/>
            <person name="Morel G."/>
            <person name="Richard G.-F."/>
            <person name="Riechen J."/>
            <person name="Sacerdot C."/>
            <person name="Sarkar A."/>
            <person name="Savel G."/>
            <person name="Schacherer J."/>
            <person name="Sherman D."/>
            <person name="Straub M.-L."/>
            <person name="Stein N."/>
            <person name="Thierry A."/>
            <person name="Trautwein-Schult A."/>
            <person name="Westhof E."/>
            <person name="Worch S."/>
            <person name="Dujon B."/>
            <person name="Souciet J.-L."/>
            <person name="Wincker P."/>
            <person name="Scholz U."/>
            <person name="Neuveglise N."/>
        </authorList>
    </citation>
    <scope>NUCLEOTIDE SEQUENCE</scope>
    <source>
        <strain evidence="5">LS3</strain>
    </source>
</reference>
<evidence type="ECO:0000256" key="2">
    <source>
        <dbReference type="SAM" id="MobiDB-lite"/>
    </source>
</evidence>
<feature type="compositionally biased region" description="Low complexity" evidence="2">
    <location>
        <begin position="117"/>
        <end position="126"/>
    </location>
</feature>
<dbReference type="Pfam" id="PF00085">
    <property type="entry name" value="Thioredoxin"/>
    <property type="match status" value="1"/>
</dbReference>
<dbReference type="PANTHER" id="PTHR46115">
    <property type="entry name" value="THIOREDOXIN-LIKE PROTEIN 1"/>
    <property type="match status" value="1"/>
</dbReference>
<dbReference type="InterPro" id="IPR013766">
    <property type="entry name" value="Thioredoxin_domain"/>
</dbReference>
<protein>
    <submittedName>
        <fullName evidence="5">ARAD1C36872p</fullName>
    </submittedName>
</protein>
<dbReference type="SUPFAM" id="SSF52833">
    <property type="entry name" value="Thioredoxin-like"/>
    <property type="match status" value="1"/>
</dbReference>
<dbReference type="PROSITE" id="PS51532">
    <property type="entry name" value="PITH"/>
    <property type="match status" value="1"/>
</dbReference>
<dbReference type="InterPro" id="IPR010400">
    <property type="entry name" value="PITH_dom"/>
</dbReference>
<dbReference type="PhylomeDB" id="A0A060T3V9"/>
<feature type="region of interest" description="Disordered" evidence="2">
    <location>
        <begin position="104"/>
        <end position="126"/>
    </location>
</feature>
<reference evidence="5" key="1">
    <citation type="submission" date="2014-02" db="EMBL/GenBank/DDBJ databases">
        <authorList>
            <person name="Genoscope - CEA"/>
        </authorList>
    </citation>
    <scope>NUCLEOTIDE SEQUENCE</scope>
    <source>
        <strain evidence="5">LS3</strain>
    </source>
</reference>
<evidence type="ECO:0000313" key="5">
    <source>
        <dbReference type="EMBL" id="CDP35494.1"/>
    </source>
</evidence>
<evidence type="ECO:0000259" key="3">
    <source>
        <dbReference type="PROSITE" id="PS51352"/>
    </source>
</evidence>
<dbReference type="Gene3D" id="3.40.30.10">
    <property type="entry name" value="Glutaredoxin"/>
    <property type="match status" value="1"/>
</dbReference>
<dbReference type="CDD" id="cd02947">
    <property type="entry name" value="TRX_family"/>
    <property type="match status" value="1"/>
</dbReference>
<feature type="compositionally biased region" description="Polar residues" evidence="2">
    <location>
        <begin position="104"/>
        <end position="116"/>
    </location>
</feature>
<dbReference type="InterPro" id="IPR036249">
    <property type="entry name" value="Thioredoxin-like_sf"/>
</dbReference>
<dbReference type="Gene3D" id="2.60.120.470">
    <property type="entry name" value="PITH domain"/>
    <property type="match status" value="1"/>
</dbReference>
<keyword evidence="1" id="KW-1015">Disulfide bond</keyword>
<name>A0A060T3V9_BLAAD</name>
<dbReference type="SUPFAM" id="SSF49785">
    <property type="entry name" value="Galactose-binding domain-like"/>
    <property type="match status" value="1"/>
</dbReference>
<organism evidence="5">
    <name type="scientific">Blastobotrys adeninivorans</name>
    <name type="common">Yeast</name>
    <name type="synonym">Arxula adeninivorans</name>
    <dbReference type="NCBI Taxonomy" id="409370"/>
    <lineage>
        <taxon>Eukaryota</taxon>
        <taxon>Fungi</taxon>
        <taxon>Dikarya</taxon>
        <taxon>Ascomycota</taxon>
        <taxon>Saccharomycotina</taxon>
        <taxon>Dipodascomycetes</taxon>
        <taxon>Dipodascales</taxon>
        <taxon>Trichomonascaceae</taxon>
        <taxon>Blastobotrys</taxon>
    </lineage>
</organism>
<dbReference type="PROSITE" id="PS00194">
    <property type="entry name" value="THIOREDOXIN_1"/>
    <property type="match status" value="1"/>
</dbReference>
<dbReference type="EMBL" id="HG937693">
    <property type="protein sequence ID" value="CDP35494.1"/>
    <property type="molecule type" value="Genomic_DNA"/>
</dbReference>
<dbReference type="InterPro" id="IPR017937">
    <property type="entry name" value="Thioredoxin_CS"/>
</dbReference>
<gene>
    <name evidence="5" type="ORF">GNLVRS02_ARAD1C36872g</name>
</gene>
<dbReference type="InterPro" id="IPR037047">
    <property type="entry name" value="PITH_dom_sf"/>
</dbReference>
<sequence length="314" mass="33990">MTKLKEIASKNELTDVLSKNELVVIKFTAQWCGPCKAIAPLVDQLYGRVTNVEMVEVDVDKSPALAKEYDITAMPTFVFLHNKAEVSRLRGANIEELNKQVTALSEKNPNATRATDSGSSASASSASASGTLAEVSNYVAKGYDVLNDAVHFGDAEILNVNAKDSSVIRKLLDTSASNGGTVVSDADSQILAYIPFQNKVKVFSVLVKLAPKSDDEDKQRPTKISVWANTTGILSFEDASAGTKALHNGELGEPDENGWCEVRLRYVLFQNVNSIVLFFDGDDEDASTEIERVVLVGSKGESRDQPKIEALAQE</sequence>
<dbReference type="Pfam" id="PF06201">
    <property type="entry name" value="PITH"/>
    <property type="match status" value="1"/>
</dbReference>
<feature type="domain" description="Thioredoxin" evidence="3">
    <location>
        <begin position="1"/>
        <end position="106"/>
    </location>
</feature>
<dbReference type="PROSITE" id="PS51352">
    <property type="entry name" value="THIOREDOXIN_2"/>
    <property type="match status" value="1"/>
</dbReference>
<dbReference type="AlphaFoldDB" id="A0A060T3V9"/>